<dbReference type="PROSITE" id="PS00060">
    <property type="entry name" value="ADH_IRON_2"/>
    <property type="match status" value="1"/>
</dbReference>
<dbReference type="PANTHER" id="PTHR43633:SF1">
    <property type="entry name" value="ALCOHOL DEHYDROGENASE YQHD"/>
    <property type="match status" value="1"/>
</dbReference>
<evidence type="ECO:0000313" key="5">
    <source>
        <dbReference type="Proteomes" id="UP001165648"/>
    </source>
</evidence>
<sequence length="394" mass="43094">MSRISEDAMDNFEFYNPTKILFGKGMIAKLDEQLSPQARVLVLYGGASAEKTGTLAEVRKALGSRVFCEFGGIEANPTYETLMKAVEVARKEKVDFLLAVGGGSVMDGTKFVAAAVPYEGEPWDILLKQGQTVKKALPLGTVVTLPATGSEMNNIAVISRKETGDKLAFSNPHVFPTFSILDPTRTFSLPPRQVANGVADSFVHVMEAYMTLPQDAMVQDRYAEGLLLSLHDIAQRITKAPADDYDLRANLMWVATQALNGLIGAGVKQDWATHAIGHELTAKYGIDHARTLAIVLPAMLKERREQKRAKLLQYATRVLGLKDGSEDERIDAAIAQIEAFFKGLDIPVRLSAYEIGHEGIEPIITQLKDHGMTALGEGEEITPEISRKVLERAL</sequence>
<evidence type="ECO:0000259" key="2">
    <source>
        <dbReference type="Pfam" id="PF00465"/>
    </source>
</evidence>
<dbReference type="Proteomes" id="UP001165648">
    <property type="component" value="Unassembled WGS sequence"/>
</dbReference>
<protein>
    <submittedName>
        <fullName evidence="4">Iron-containing alcohol dehydrogenase</fullName>
    </submittedName>
</protein>
<dbReference type="Gene3D" id="3.40.50.1970">
    <property type="match status" value="1"/>
</dbReference>
<keyword evidence="1" id="KW-0560">Oxidoreductase</keyword>
<feature type="domain" description="Fe-containing alcohol dehydrogenase-like C-terminal" evidence="3">
    <location>
        <begin position="196"/>
        <end position="365"/>
    </location>
</feature>
<reference evidence="4 5" key="1">
    <citation type="submission" date="2022-07" db="EMBL/GenBank/DDBJ databases">
        <title>Bombella genomes.</title>
        <authorList>
            <person name="Harer L."/>
            <person name="Styblova S."/>
            <person name="Ehrmann M."/>
        </authorList>
    </citation>
    <scope>NUCLEOTIDE SEQUENCE [LARGE SCALE GENOMIC DNA]</scope>
    <source>
        <strain evidence="4 5">TMW 2.2558</strain>
    </source>
</reference>
<feature type="domain" description="Alcohol dehydrogenase iron-type/glycerol dehydrogenase GldA" evidence="2">
    <location>
        <begin position="17"/>
        <end position="183"/>
    </location>
</feature>
<dbReference type="InterPro" id="IPR044731">
    <property type="entry name" value="BDH-like"/>
</dbReference>
<organism evidence="4 5">
    <name type="scientific">Bombella saccharophila</name>
    <dbReference type="NCBI Taxonomy" id="2967338"/>
    <lineage>
        <taxon>Bacteria</taxon>
        <taxon>Pseudomonadati</taxon>
        <taxon>Pseudomonadota</taxon>
        <taxon>Alphaproteobacteria</taxon>
        <taxon>Acetobacterales</taxon>
        <taxon>Acetobacteraceae</taxon>
        <taxon>Bombella</taxon>
    </lineage>
</organism>
<dbReference type="CDD" id="cd08187">
    <property type="entry name" value="BDH"/>
    <property type="match status" value="1"/>
</dbReference>
<accession>A0ABT3W8R3</accession>
<dbReference type="InterPro" id="IPR018211">
    <property type="entry name" value="ADH_Fe_CS"/>
</dbReference>
<dbReference type="EMBL" id="JANIDW010000005">
    <property type="protein sequence ID" value="MCX5615301.1"/>
    <property type="molecule type" value="Genomic_DNA"/>
</dbReference>
<proteinExistence type="predicted"/>
<evidence type="ECO:0000313" key="4">
    <source>
        <dbReference type="EMBL" id="MCX5615301.1"/>
    </source>
</evidence>
<dbReference type="Pfam" id="PF00465">
    <property type="entry name" value="Fe-ADH"/>
    <property type="match status" value="1"/>
</dbReference>
<dbReference type="PANTHER" id="PTHR43633">
    <property type="entry name" value="ALCOHOL DEHYDROGENASE YQHD"/>
    <property type="match status" value="1"/>
</dbReference>
<comment type="caution">
    <text evidence="4">The sequence shown here is derived from an EMBL/GenBank/DDBJ whole genome shotgun (WGS) entry which is preliminary data.</text>
</comment>
<dbReference type="SUPFAM" id="SSF56796">
    <property type="entry name" value="Dehydroquinate synthase-like"/>
    <property type="match status" value="1"/>
</dbReference>
<gene>
    <name evidence="4" type="ORF">NQF64_08620</name>
</gene>
<name>A0ABT3W8R3_9PROT</name>
<dbReference type="Pfam" id="PF25137">
    <property type="entry name" value="ADH_Fe_C"/>
    <property type="match status" value="1"/>
</dbReference>
<dbReference type="Gene3D" id="1.20.1090.10">
    <property type="entry name" value="Dehydroquinate synthase-like - alpha domain"/>
    <property type="match status" value="1"/>
</dbReference>
<keyword evidence="5" id="KW-1185">Reference proteome</keyword>
<evidence type="ECO:0000256" key="1">
    <source>
        <dbReference type="ARBA" id="ARBA00023002"/>
    </source>
</evidence>
<dbReference type="InterPro" id="IPR056798">
    <property type="entry name" value="ADH_Fe_C"/>
</dbReference>
<evidence type="ECO:0000259" key="3">
    <source>
        <dbReference type="Pfam" id="PF25137"/>
    </source>
</evidence>
<dbReference type="InterPro" id="IPR001670">
    <property type="entry name" value="ADH_Fe/GldA"/>
</dbReference>